<reference evidence="1 2" key="1">
    <citation type="journal article" date="2023" name="Plants (Basel)">
        <title>Bridging the Gap: Combining Genomics and Transcriptomics Approaches to Understand Stylosanthes scabra, an Orphan Legume from the Brazilian Caatinga.</title>
        <authorList>
            <person name="Ferreira-Neto J.R.C."/>
            <person name="da Silva M.D."/>
            <person name="Binneck E."/>
            <person name="de Melo N.F."/>
            <person name="da Silva R.H."/>
            <person name="de Melo A.L.T.M."/>
            <person name="Pandolfi V."/>
            <person name="Bustamante F.O."/>
            <person name="Brasileiro-Vidal A.C."/>
            <person name="Benko-Iseppon A.M."/>
        </authorList>
    </citation>
    <scope>NUCLEOTIDE SEQUENCE [LARGE SCALE GENOMIC DNA]</scope>
    <source>
        <tissue evidence="1">Leaves</tissue>
    </source>
</reference>
<dbReference type="EMBL" id="JASCZI010272256">
    <property type="protein sequence ID" value="MED6221328.1"/>
    <property type="molecule type" value="Genomic_DNA"/>
</dbReference>
<keyword evidence="2" id="KW-1185">Reference proteome</keyword>
<sequence length="71" mass="8021">FHQNVCETDSLDAFNLVNLDLSLVMDHRNLPSEIKDADLMAKHVASFQLAFREWPSPSSDLLLVIQQDLAP</sequence>
<name>A0ABU6ZH98_9FABA</name>
<proteinExistence type="predicted"/>
<gene>
    <name evidence="1" type="ORF">PIB30_053366</name>
</gene>
<evidence type="ECO:0000313" key="1">
    <source>
        <dbReference type="EMBL" id="MED6221328.1"/>
    </source>
</evidence>
<protein>
    <submittedName>
        <fullName evidence="1">Uncharacterized protein</fullName>
    </submittedName>
</protein>
<organism evidence="1 2">
    <name type="scientific">Stylosanthes scabra</name>
    <dbReference type="NCBI Taxonomy" id="79078"/>
    <lineage>
        <taxon>Eukaryota</taxon>
        <taxon>Viridiplantae</taxon>
        <taxon>Streptophyta</taxon>
        <taxon>Embryophyta</taxon>
        <taxon>Tracheophyta</taxon>
        <taxon>Spermatophyta</taxon>
        <taxon>Magnoliopsida</taxon>
        <taxon>eudicotyledons</taxon>
        <taxon>Gunneridae</taxon>
        <taxon>Pentapetalae</taxon>
        <taxon>rosids</taxon>
        <taxon>fabids</taxon>
        <taxon>Fabales</taxon>
        <taxon>Fabaceae</taxon>
        <taxon>Papilionoideae</taxon>
        <taxon>50 kb inversion clade</taxon>
        <taxon>dalbergioids sensu lato</taxon>
        <taxon>Dalbergieae</taxon>
        <taxon>Pterocarpus clade</taxon>
        <taxon>Stylosanthes</taxon>
    </lineage>
</organism>
<accession>A0ABU6ZH98</accession>
<dbReference type="Proteomes" id="UP001341840">
    <property type="component" value="Unassembled WGS sequence"/>
</dbReference>
<feature type="non-terminal residue" evidence="1">
    <location>
        <position position="1"/>
    </location>
</feature>
<comment type="caution">
    <text evidence="1">The sequence shown here is derived from an EMBL/GenBank/DDBJ whole genome shotgun (WGS) entry which is preliminary data.</text>
</comment>
<evidence type="ECO:0000313" key="2">
    <source>
        <dbReference type="Proteomes" id="UP001341840"/>
    </source>
</evidence>